<keyword evidence="13" id="KW-0677">Repeat</keyword>
<feature type="region of interest" description="Disordered" evidence="36">
    <location>
        <begin position="2956"/>
        <end position="2986"/>
    </location>
</feature>
<keyword evidence="23 34" id="KW-0009">Actin-binding</keyword>
<feature type="domain" description="RING-type" evidence="38">
    <location>
        <begin position="1247"/>
        <end position="1302"/>
    </location>
</feature>
<evidence type="ECO:0000256" key="20">
    <source>
        <dbReference type="ARBA" id="ARBA00022840"/>
    </source>
</evidence>
<dbReference type="FunFam" id="1.10.510.10:FF:000247">
    <property type="entry name" value="Myosin IIIA"/>
    <property type="match status" value="1"/>
</dbReference>
<feature type="binding site" evidence="34">
    <location>
        <begin position="2112"/>
        <end position="2119"/>
    </location>
    <ligand>
        <name>ATP</name>
        <dbReference type="ChEBI" id="CHEBI:30616"/>
    </ligand>
</feature>
<comment type="catalytic activity">
    <reaction evidence="1">
        <text>S-ubiquitinyl-[E2 ubiquitin-conjugating enzyme]-L-cysteine + [acceptor protein]-L-lysine = [E2 ubiquitin-conjugating enzyme]-L-cysteine + N(6)-ubiquitinyl-[acceptor protein]-L-lysine.</text>
        <dbReference type="EC" id="2.3.2.27"/>
    </reaction>
</comment>
<dbReference type="FunFam" id="1.20.58.530:FF:000010">
    <property type="entry name" value="Myosin IIIA"/>
    <property type="match status" value="1"/>
</dbReference>
<evidence type="ECO:0000256" key="36">
    <source>
        <dbReference type="SAM" id="MobiDB-lite"/>
    </source>
</evidence>
<dbReference type="CDD" id="cd19673">
    <property type="entry name" value="UBR-box_UBR3"/>
    <property type="match status" value="1"/>
</dbReference>
<dbReference type="InterPro" id="IPR000048">
    <property type="entry name" value="IQ_motif_EF-hand-BS"/>
</dbReference>
<keyword evidence="18" id="KW-0833">Ubl conjugation pathway</keyword>
<dbReference type="Gene3D" id="1.20.120.720">
    <property type="entry name" value="Myosin VI head, motor domain, U50 subdomain"/>
    <property type="match status" value="1"/>
</dbReference>
<evidence type="ECO:0000256" key="27">
    <source>
        <dbReference type="ARBA" id="ARBA00046341"/>
    </source>
</evidence>
<evidence type="ECO:0000256" key="13">
    <source>
        <dbReference type="ARBA" id="ARBA00022737"/>
    </source>
</evidence>
<keyword evidence="42" id="KW-1185">Reference proteome</keyword>
<evidence type="ECO:0000256" key="25">
    <source>
        <dbReference type="ARBA" id="ARBA00023273"/>
    </source>
</evidence>
<evidence type="ECO:0000259" key="38">
    <source>
        <dbReference type="PROSITE" id="PS50089"/>
    </source>
</evidence>
<dbReference type="PROSITE" id="PS50011">
    <property type="entry name" value="PROTEIN_KINASE_DOM"/>
    <property type="match status" value="1"/>
</dbReference>
<evidence type="ECO:0000256" key="2">
    <source>
        <dbReference type="ARBA" id="ARBA00004245"/>
    </source>
</evidence>
<dbReference type="GO" id="GO:0000146">
    <property type="term" value="F:microfilament motor activity"/>
    <property type="evidence" value="ECO:0007669"/>
    <property type="project" value="TreeGrafter"/>
</dbReference>
<evidence type="ECO:0000256" key="32">
    <source>
        <dbReference type="PROSITE-ProRule" id="PRU00175"/>
    </source>
</evidence>
<dbReference type="GO" id="GO:0016459">
    <property type="term" value="C:myosin complex"/>
    <property type="evidence" value="ECO:0007669"/>
    <property type="project" value="UniProtKB-KW"/>
</dbReference>
<evidence type="ECO:0000256" key="24">
    <source>
        <dbReference type="ARBA" id="ARBA00023212"/>
    </source>
</evidence>
<dbReference type="Proteomes" id="UP000796761">
    <property type="component" value="Unassembled WGS sequence"/>
</dbReference>
<evidence type="ECO:0000256" key="29">
    <source>
        <dbReference type="ARBA" id="ARBA00048679"/>
    </source>
</evidence>
<dbReference type="Gene3D" id="1.10.510.10">
    <property type="entry name" value="Transferase(Phosphotransferase) domain 1"/>
    <property type="match status" value="1"/>
</dbReference>
<evidence type="ECO:0000256" key="34">
    <source>
        <dbReference type="PROSITE-ProRule" id="PRU00782"/>
    </source>
</evidence>
<dbReference type="SUPFAM" id="SSF52540">
    <property type="entry name" value="P-loop containing nucleoside triphosphate hydrolases"/>
    <property type="match status" value="1"/>
</dbReference>
<dbReference type="Pfam" id="PF18995">
    <property type="entry name" value="PRT6_C"/>
    <property type="match status" value="1"/>
</dbReference>
<dbReference type="SMART" id="SM00242">
    <property type="entry name" value="MYSc"/>
    <property type="match status" value="1"/>
</dbReference>
<dbReference type="EC" id="2.7.11.1" evidence="7"/>
<dbReference type="InterPro" id="IPR003126">
    <property type="entry name" value="Znf_UBR"/>
</dbReference>
<dbReference type="SUPFAM" id="SSF56112">
    <property type="entry name" value="Protein kinase-like (PK-like)"/>
    <property type="match status" value="1"/>
</dbReference>
<dbReference type="CDD" id="cd01379">
    <property type="entry name" value="MYSc_Myo3"/>
    <property type="match status" value="1"/>
</dbReference>
<feature type="compositionally biased region" description="Basic and acidic residues" evidence="36">
    <location>
        <begin position="1108"/>
        <end position="1126"/>
    </location>
</feature>
<dbReference type="EC" id="2.3.2.27" evidence="6"/>
<dbReference type="GO" id="GO:0008270">
    <property type="term" value="F:zinc ion binding"/>
    <property type="evidence" value="ECO:0007669"/>
    <property type="project" value="UniProtKB-KW"/>
</dbReference>
<dbReference type="InterPro" id="IPR036961">
    <property type="entry name" value="Kinesin_motor_dom_sf"/>
</dbReference>
<evidence type="ECO:0000256" key="11">
    <source>
        <dbReference type="ARBA" id="ARBA00022679"/>
    </source>
</evidence>
<accession>A0A8K1H001</accession>
<evidence type="ECO:0000256" key="8">
    <source>
        <dbReference type="ARBA" id="ARBA00022490"/>
    </source>
</evidence>
<feature type="region of interest" description="Disordered" evidence="36">
    <location>
        <begin position="1102"/>
        <end position="1126"/>
    </location>
</feature>
<sequence length="2986" mass="338249">MAGAGSRDKRATAARLKAALGGDGGAAAAAELRALLERVLAPAAGPGGGEAAGEALEWCRCLLSGGEPWDSFVQAVRAYDPATLCGLVWTANFVAYRCRTCGISPCMSLCAECFHQGEHAGHDYNMFRSQAGGACDCGDSNVMREAGFCKRHRIKSNSNVPCVPKDLLMMSELVLPQFIFSLIQHLREGYNEPALDLPSEKDLHKILQVLEPHVSFLEDLTKMGGAMRSVLTQVLTSQQFYKNLSSGVGENACAKKSHEKYLIALKGSGLAFPEDKIACGIQEQGAGTSTLSEDQDGSQGVGKRKRVKLSSTTKDQSIMDVLKHKCFLEELLFWTIKYEFPQKMVTFLLNMLPDQDYKIAFTKTFVQHYAFIMKTLKKSHESDTMSNRIVHISVQLFSNEELARQVTEECQLLDIMVTVLLYMMESCLIKSELQDEENSLHVVVNCGEALLKNNTYWPLVSDFINILSHQSVAKKFLEDHGLLVTWMNFVSFFQGMNLNKRELNEHVEFESQTYYAAFAAELEACAQPMWGLLSHCKVRETQEYTRNVVRYCLEALQDWFDAINFVDEPAPNQVTFHLPLHRYFAMFLSKAVKCQELDLDTILPDQEMLMKLMIHPLQIQASLSEIHSNMWVRNGLQIKGQAMTYVQSHFCNSMIDPDIYLLQVCASRLDPDYFISSVFERFKVVDLLTMASQHQNTVLDSEHERSMLEGALTFLVLLLSLRLHLGMTDDEILRAEMVAQLCMNDRTHKNPNPKSGIIPGSLSFESVLSAVADFKAPVFEPGGSMQQGMYTPKAEVWDKEFDPVMVILRTVYRRDVQSAMDRYTAFLKQSGKFPGNPWPPYKKRTPLHPSYRGLLKLLHCKTLHIVLFTLLYKILMDHQNLSEHVLCMVLYLIELGLENSPEQESDEEESAGGQERCHDSWFPGSNLVSNMRHFINYVRVRVPETAPEVKREPPASTSSDGLASSQNSGTAQVFSLVAERRKKFQEIINRNTSEANQVVRPKTSMKWSAPGATPQLTTAILEVKESILSLLIKLHHKLSGKQNSYYPPWLDDVDVLIHPEIPRYSHGDGMTAVERILLKAAVQSRLNKRIIEEICRKVTPPVPPKKISSAEKKTLDKEERRQKARERQQKLLAEFASRQKSFMETAMDVESPDADIAMEVATSEQHVSEAIYDCVICGQSGPSTEDRPTGLVVLLQASSVLGQCRNSTEPKRLPTTEEEQIYPWDTCAALHDVRLTTLQRYFKDSSCLQAVSIGWEGGVYVQTCGHTLHIDCHKSYMESLRNDQVLQGFSVDKGEFTCPLCRQFANSVLPCYPGNNMERSVWQSHSNKCMQDLVQEVEDLQEQLGTFPVSISSETNLSKEMESVMKDIKSTTQKKYTDYSKTPGSPDNDFLFMYSVARTNLELELVHRGGNLCSGGASTAGKRSCLNQLFHVLAMHMRLYSIDSAYNPWRKLTQTLQDKNSELVSEELPEVPVLYRDVSSLLLIQILTMPQPLHREHFTCIIKVLFTLLYTQALAALSVKCSSEDRMAWKESGALKKNTSSGEKSWEVLLGHVISELSKGKIYEEEETEELAMVNPDSVECYLQQFCLPFLRITSLLQHHLFGGDLPSCQCLLHGIESNSKNSEELGNSVLRGEIGVSISFCLGKAPYVGWYFLVAISSIHRHKDENTASPEANWIRKPFYGLFQYNSSMIGLESLADPSDTWEIIETIGKGTYGKVYKVANKKDGSLAAVKILDPVSDVDEEIEAEYNILQFLPNHPNVVRFYGMFYKADQYVGGQLWLVLELCNGGSVTELVKGLLKCGRRLDEAIISYILYGALLGLQHLHNNRIIHRDVKGNNILLTTEGGVKLVDFGVSAQLTSTQLRRNTSVGTPFWMAPEVIACEQQYDYSYDARCDVWSLGITAIELGDGDPPLFDMHPVKTLFKIPRNPPPTLLHPEKWCRGFNHFISQCLIKDFEKRPSVTHLLEHPFIKQVHGKDMSLQKQLAELIQEQQQLGSIAKTRHERIHTRRPYHVDRADKYSLDDDLVNLEVLNEDTIIHQLQKRYADLQIYTYVGDILIALNPFQNLSIYSPQFSKLYHGVKRSSNPPHIFASADAAYQSMVTFSKDQCIIISGESGAGKTESAHLIVQHLTFLGKANNRTLREKILQVNPLVEAFGNACTAINDNSSRFGKYLEMMFTPTGAVMGAKISEYLLEKSRVIKQAVGEKNFHIFYYIYAGLYHQKKLSEYRLPDQKPPRYIDNETGRVMHDIVTKDSYGRQFEAIQHCFRIIGFTDEEVYSVYRILTGILNTGNIEFAAISSQHQTDKSEVPNPEALDNAAALLSIGSEELQEALTSHCVVTRGETIIRTNTVDKAADVRDAMSKALYGRLFSWIVNRINTLLQPDKNICNAESGMNVGILDIFGFENFARNSFEQLCINIANEQIQFYFNQHIFALEQMEYQSEGIDATTVEYEDNRPLLDMFLQKPMGLLSLLDEESRFPQATDLTLVDKFEDNLRCKYFWRPKGVELSFGIQHYAGKVLYDASAFLEKNRDTLPADVVVVLRTSENKLLQQLFSSPLTKTGVFCSSFVFQVDTMEVMRHPEETTNMKRQTMASYFRYSLMDLLSKMVVGQPHFIRCIKPNDDREALMFSHERVLLQLRYTGILETVKIRQKGYSHRILFEEFVKRYYYLAFKAHETPLGSRENCLAILEKSKLDNWILGKTKVFLKYYHIEQLNLFLREVIGRVVVMQAYIKGWLGARRYKKVKDKRENSAITIQSAWRGYEARRKYKEIRNRRIDAAIHIQAAFRGYIARKNYTRLKNSAECVADPQLTGSCSTSDFGCEEDWQQTSNQSSPVVPDFLDKQTEKNNLDEISASPSILKHSFETNDSQSISQSHTVADHQLSCLLTSDTKGGSENCLEQKLRTPRRRCQQPKMLNSPEDNMYYNQLNGTLEYQGSKRKPRKLGQIKVLDGEDEYYESLSAVESTPEDDSFLSSPSPPSSTDVSFAQS</sequence>
<dbReference type="Gene3D" id="1.20.58.530">
    <property type="match status" value="1"/>
</dbReference>
<feature type="region of interest" description="Disordered" evidence="36">
    <location>
        <begin position="946"/>
        <end position="967"/>
    </location>
</feature>
<keyword evidence="20 34" id="KW-0067">ATP-binding</keyword>
<evidence type="ECO:0000256" key="7">
    <source>
        <dbReference type="ARBA" id="ARBA00012513"/>
    </source>
</evidence>
<dbReference type="PROSITE" id="PS00107">
    <property type="entry name" value="PROTEIN_KINASE_ATP"/>
    <property type="match status" value="1"/>
</dbReference>
<comment type="similarity">
    <text evidence="30">In the N-terminal section; belongs to the protein kinase superfamily. STE Ser/Thr protein kinase family.</text>
</comment>
<feature type="binding site" evidence="35">
    <location>
        <position position="1732"/>
    </location>
    <ligand>
        <name>ATP</name>
        <dbReference type="ChEBI" id="CHEBI:30616"/>
    </ligand>
</feature>
<evidence type="ECO:0000256" key="18">
    <source>
        <dbReference type="ARBA" id="ARBA00022786"/>
    </source>
</evidence>
<evidence type="ECO:0000259" key="40">
    <source>
        <dbReference type="PROSITE" id="PS51456"/>
    </source>
</evidence>
<keyword evidence="10" id="KW-0716">Sensory transduction</keyword>
<keyword evidence="8" id="KW-0963">Cytoplasm</keyword>
<dbReference type="InterPro" id="IPR000719">
    <property type="entry name" value="Prot_kinase_dom"/>
</dbReference>
<comment type="similarity">
    <text evidence="34">Belongs to the TRAFAC class myosin-kinesin ATPase superfamily. Myosin family.</text>
</comment>
<evidence type="ECO:0000256" key="14">
    <source>
        <dbReference type="ARBA" id="ARBA00022740"/>
    </source>
</evidence>
<dbReference type="FunFam" id="2.10.110.30:FF:000002">
    <property type="entry name" value="Putative e3 ubiquitin-protein ligase ubr3"/>
    <property type="match status" value="1"/>
</dbReference>
<evidence type="ECO:0000259" key="39">
    <source>
        <dbReference type="PROSITE" id="PS51157"/>
    </source>
</evidence>
<dbReference type="InterPro" id="IPR036083">
    <property type="entry name" value="MYSc_Myo3"/>
</dbReference>
<comment type="subcellular location">
    <subcellularLocation>
        <location evidence="3">Cell projection</location>
        <location evidence="3">Stereocilium</location>
    </subcellularLocation>
    <subcellularLocation>
        <location evidence="2">Cytoplasm</location>
        <location evidence="2">Cytoskeleton</location>
    </subcellularLocation>
</comment>
<evidence type="ECO:0000256" key="26">
    <source>
        <dbReference type="ARBA" id="ARBA00023305"/>
    </source>
</evidence>
<dbReference type="InterPro" id="IPR001841">
    <property type="entry name" value="Znf_RING"/>
</dbReference>
<dbReference type="PROSITE" id="PS51456">
    <property type="entry name" value="MYOSIN_MOTOR"/>
    <property type="match status" value="1"/>
</dbReference>
<dbReference type="Gene3D" id="2.10.110.30">
    <property type="match status" value="1"/>
</dbReference>
<dbReference type="GO" id="GO:0030832">
    <property type="term" value="P:regulation of actin filament length"/>
    <property type="evidence" value="ECO:0007669"/>
    <property type="project" value="TreeGrafter"/>
</dbReference>
<dbReference type="SUPFAM" id="SSF57850">
    <property type="entry name" value="RING/U-box"/>
    <property type="match status" value="1"/>
</dbReference>
<dbReference type="CDD" id="cd06639">
    <property type="entry name" value="STKc_myosinIIIB_N"/>
    <property type="match status" value="1"/>
</dbReference>
<keyword evidence="17" id="KW-0418">Kinase</keyword>
<dbReference type="Pfam" id="PF00612">
    <property type="entry name" value="IQ"/>
    <property type="match status" value="2"/>
</dbReference>
<evidence type="ECO:0000256" key="19">
    <source>
        <dbReference type="ARBA" id="ARBA00022833"/>
    </source>
</evidence>
<dbReference type="InterPro" id="IPR055194">
    <property type="entry name" value="UBR1-like_WH"/>
</dbReference>
<evidence type="ECO:0000256" key="28">
    <source>
        <dbReference type="ARBA" id="ARBA00047899"/>
    </source>
</evidence>
<feature type="domain" description="Protein kinase" evidence="37">
    <location>
        <begin position="1703"/>
        <end position="1969"/>
    </location>
</feature>
<evidence type="ECO:0000313" key="42">
    <source>
        <dbReference type="Proteomes" id="UP000796761"/>
    </source>
</evidence>
<evidence type="ECO:0000256" key="9">
    <source>
        <dbReference type="ARBA" id="ARBA00022527"/>
    </source>
</evidence>
<dbReference type="Pfam" id="PF22960">
    <property type="entry name" value="WHD_UBR1"/>
    <property type="match status" value="1"/>
</dbReference>
<dbReference type="PRINTS" id="PR00193">
    <property type="entry name" value="MYOSINHEAVY"/>
</dbReference>
<dbReference type="PROSITE" id="PS00108">
    <property type="entry name" value="PROTEIN_KINASE_ST"/>
    <property type="match status" value="1"/>
</dbReference>
<dbReference type="InterPro" id="IPR001609">
    <property type="entry name" value="Myosin_head_motor_dom-like"/>
</dbReference>
<feature type="compositionally biased region" description="Polar residues" evidence="36">
    <location>
        <begin position="955"/>
        <end position="967"/>
    </location>
</feature>
<dbReference type="SMART" id="SM00015">
    <property type="entry name" value="IQ"/>
    <property type="match status" value="3"/>
</dbReference>
<dbReference type="GO" id="GO:0061630">
    <property type="term" value="F:ubiquitin protein ligase activity"/>
    <property type="evidence" value="ECO:0007669"/>
    <property type="project" value="UniProtKB-EC"/>
</dbReference>
<comment type="similarity">
    <text evidence="27">Belongs to the E3 ubiquitin-protein ligase UBR1-like family.</text>
</comment>
<evidence type="ECO:0000256" key="35">
    <source>
        <dbReference type="PROSITE-ProRule" id="PRU10141"/>
    </source>
</evidence>
<dbReference type="Gene3D" id="1.10.10.820">
    <property type="match status" value="1"/>
</dbReference>
<feature type="region of interest" description="Actin-binding" evidence="34">
    <location>
        <begin position="2598"/>
        <end position="2620"/>
    </location>
</feature>
<dbReference type="GO" id="GO:0007601">
    <property type="term" value="P:visual perception"/>
    <property type="evidence" value="ECO:0007669"/>
    <property type="project" value="UniProtKB-KW"/>
</dbReference>
<comment type="caution">
    <text evidence="41">The sequence shown here is derived from an EMBL/GenBank/DDBJ whole genome shotgun (WGS) entry which is preliminary data.</text>
</comment>
<dbReference type="GO" id="GO:0032433">
    <property type="term" value="C:filopodium tip"/>
    <property type="evidence" value="ECO:0007669"/>
    <property type="project" value="TreeGrafter"/>
</dbReference>
<dbReference type="GO" id="GO:0001917">
    <property type="term" value="C:photoreceptor inner segment"/>
    <property type="evidence" value="ECO:0007669"/>
    <property type="project" value="TreeGrafter"/>
</dbReference>
<evidence type="ECO:0000256" key="16">
    <source>
        <dbReference type="ARBA" id="ARBA00022771"/>
    </source>
</evidence>
<dbReference type="InterPro" id="IPR011009">
    <property type="entry name" value="Kinase-like_dom_sf"/>
</dbReference>
<gene>
    <name evidence="41" type="ORF">HGM15179_000041</name>
</gene>
<dbReference type="SMART" id="SM00220">
    <property type="entry name" value="S_TKc"/>
    <property type="match status" value="1"/>
</dbReference>
<dbReference type="GO" id="GO:0051491">
    <property type="term" value="P:positive regulation of filopodium assembly"/>
    <property type="evidence" value="ECO:0007669"/>
    <property type="project" value="TreeGrafter"/>
</dbReference>
<dbReference type="InterPro" id="IPR052409">
    <property type="entry name" value="Myosin-III_kinase_activity"/>
</dbReference>
<feature type="region of interest" description="Disordered" evidence="36">
    <location>
        <begin position="287"/>
        <end position="308"/>
    </location>
</feature>
<dbReference type="InterPro" id="IPR044046">
    <property type="entry name" value="E3_ligase_UBR-like_C"/>
</dbReference>
<evidence type="ECO:0000256" key="1">
    <source>
        <dbReference type="ARBA" id="ARBA00000900"/>
    </source>
</evidence>
<comment type="pathway">
    <text evidence="4">Protein modification; protein ubiquitination.</text>
</comment>
<dbReference type="GO" id="GO:0005524">
    <property type="term" value="F:ATP binding"/>
    <property type="evidence" value="ECO:0007669"/>
    <property type="project" value="UniProtKB-UniRule"/>
</dbReference>
<evidence type="ECO:0000256" key="4">
    <source>
        <dbReference type="ARBA" id="ARBA00004906"/>
    </source>
</evidence>
<dbReference type="Gene3D" id="3.40.850.10">
    <property type="entry name" value="Kinesin motor domain"/>
    <property type="match status" value="1"/>
</dbReference>
<reference evidence="41" key="1">
    <citation type="submission" date="2019-04" db="EMBL/GenBank/DDBJ databases">
        <title>Genome assembly of Zosterops borbonicus 15179.</title>
        <authorList>
            <person name="Leroy T."/>
            <person name="Anselmetti Y."/>
            <person name="Tilak M.-K."/>
            <person name="Nabholz B."/>
        </authorList>
    </citation>
    <scope>NUCLEOTIDE SEQUENCE</scope>
    <source>
        <strain evidence="41">HGM_15179</strain>
        <tissue evidence="41">Muscle</tissue>
    </source>
</reference>
<dbReference type="Pfam" id="PF00063">
    <property type="entry name" value="Myosin_head"/>
    <property type="match status" value="1"/>
</dbReference>
<dbReference type="CDD" id="cd23767">
    <property type="entry name" value="IQCD"/>
    <property type="match status" value="2"/>
</dbReference>
<evidence type="ECO:0000256" key="23">
    <source>
        <dbReference type="ARBA" id="ARBA00023203"/>
    </source>
</evidence>
<dbReference type="OrthoDB" id="15304at2759"/>
<feature type="zinc finger region" description="UBR-type" evidence="33">
    <location>
        <begin position="83"/>
        <end position="154"/>
    </location>
</feature>
<evidence type="ECO:0000313" key="41">
    <source>
        <dbReference type="EMBL" id="TRZ26996.1"/>
    </source>
</evidence>
<evidence type="ECO:0000256" key="30">
    <source>
        <dbReference type="ARBA" id="ARBA00061128"/>
    </source>
</evidence>
<protein>
    <recommendedName>
        <fullName evidence="31">E3 ubiquitin-protein ligase UBR3</fullName>
        <ecNumber evidence="6">2.3.2.27</ecNumber>
        <ecNumber evidence="7">2.7.11.1</ecNumber>
    </recommendedName>
</protein>
<evidence type="ECO:0000256" key="33">
    <source>
        <dbReference type="PROSITE-ProRule" id="PRU00508"/>
    </source>
</evidence>
<dbReference type="InterPro" id="IPR008271">
    <property type="entry name" value="Ser/Thr_kinase_AS"/>
</dbReference>
<feature type="domain" description="Myosin motor" evidence="40">
    <location>
        <begin position="2019"/>
        <end position="2717"/>
    </location>
</feature>
<keyword evidence="16 32" id="KW-0863">Zinc-finger</keyword>
<evidence type="ECO:0000256" key="17">
    <source>
        <dbReference type="ARBA" id="ARBA00022777"/>
    </source>
</evidence>
<keyword evidence="19" id="KW-0862">Zinc</keyword>
<dbReference type="InterPro" id="IPR027417">
    <property type="entry name" value="P-loop_NTPase"/>
</dbReference>
<evidence type="ECO:0000256" key="21">
    <source>
        <dbReference type="ARBA" id="ARBA00023123"/>
    </source>
</evidence>
<keyword evidence="11" id="KW-0808">Transferase</keyword>
<evidence type="ECO:0000256" key="10">
    <source>
        <dbReference type="ARBA" id="ARBA00022606"/>
    </source>
</evidence>
<dbReference type="InterPro" id="IPR017441">
    <property type="entry name" value="Protein_kinase_ATP_BS"/>
</dbReference>
<dbReference type="SMART" id="SM00396">
    <property type="entry name" value="ZnF_UBR1"/>
    <property type="match status" value="1"/>
</dbReference>
<dbReference type="GO" id="GO:0003779">
    <property type="term" value="F:actin binding"/>
    <property type="evidence" value="ECO:0007669"/>
    <property type="project" value="UniProtKB-KW"/>
</dbReference>
<dbReference type="PROSITE" id="PS51157">
    <property type="entry name" value="ZF_UBR"/>
    <property type="match status" value="1"/>
</dbReference>
<organism evidence="41 42">
    <name type="scientific">Zosterops borbonicus</name>
    <dbReference type="NCBI Taxonomy" id="364589"/>
    <lineage>
        <taxon>Eukaryota</taxon>
        <taxon>Metazoa</taxon>
        <taxon>Chordata</taxon>
        <taxon>Craniata</taxon>
        <taxon>Vertebrata</taxon>
        <taxon>Euteleostomi</taxon>
        <taxon>Archelosauria</taxon>
        <taxon>Archosauria</taxon>
        <taxon>Dinosauria</taxon>
        <taxon>Saurischia</taxon>
        <taxon>Theropoda</taxon>
        <taxon>Coelurosauria</taxon>
        <taxon>Aves</taxon>
        <taxon>Neognathae</taxon>
        <taxon>Neoaves</taxon>
        <taxon>Telluraves</taxon>
        <taxon>Australaves</taxon>
        <taxon>Passeriformes</taxon>
        <taxon>Sylvioidea</taxon>
        <taxon>Zosteropidae</taxon>
        <taxon>Zosterops</taxon>
    </lineage>
</organism>
<dbReference type="Gene3D" id="6.20.240.20">
    <property type="match status" value="1"/>
</dbReference>
<keyword evidence="25" id="KW-0966">Cell projection</keyword>
<dbReference type="PROSITE" id="PS50089">
    <property type="entry name" value="ZF_RING_2"/>
    <property type="match status" value="1"/>
</dbReference>
<comment type="catalytic activity">
    <reaction evidence="29">
        <text>L-seryl-[protein] + ATP = O-phospho-L-seryl-[protein] + ADP + H(+)</text>
        <dbReference type="Rhea" id="RHEA:17989"/>
        <dbReference type="Rhea" id="RHEA-COMP:9863"/>
        <dbReference type="Rhea" id="RHEA-COMP:11604"/>
        <dbReference type="ChEBI" id="CHEBI:15378"/>
        <dbReference type="ChEBI" id="CHEBI:29999"/>
        <dbReference type="ChEBI" id="CHEBI:30616"/>
        <dbReference type="ChEBI" id="CHEBI:83421"/>
        <dbReference type="ChEBI" id="CHEBI:456216"/>
        <dbReference type="EC" id="2.7.11.1"/>
    </reaction>
</comment>
<dbReference type="Pfam" id="PF02207">
    <property type="entry name" value="zf-UBR"/>
    <property type="match status" value="1"/>
</dbReference>
<evidence type="ECO:0000256" key="31">
    <source>
        <dbReference type="ARBA" id="ARBA00071499"/>
    </source>
</evidence>
<evidence type="ECO:0000256" key="3">
    <source>
        <dbReference type="ARBA" id="ARBA00004645"/>
    </source>
</evidence>
<dbReference type="PROSITE" id="PS50096">
    <property type="entry name" value="IQ"/>
    <property type="match status" value="3"/>
</dbReference>
<dbReference type="Pfam" id="PF00069">
    <property type="entry name" value="Pkinase"/>
    <property type="match status" value="1"/>
</dbReference>
<evidence type="ECO:0000259" key="37">
    <source>
        <dbReference type="PROSITE" id="PS50011"/>
    </source>
</evidence>
<keyword evidence="9" id="KW-0723">Serine/threonine-protein kinase</keyword>
<keyword evidence="15 34" id="KW-0547">Nucleotide-binding</keyword>
<feature type="domain" description="UBR-type" evidence="39">
    <location>
        <begin position="83"/>
        <end position="154"/>
    </location>
</feature>
<keyword evidence="26" id="KW-0844">Vision</keyword>
<keyword evidence="21 34" id="KW-0518">Myosin</keyword>
<dbReference type="GO" id="GO:0007605">
    <property type="term" value="P:sensory perception of sound"/>
    <property type="evidence" value="ECO:0007669"/>
    <property type="project" value="UniProtKB-KW"/>
</dbReference>
<dbReference type="CDD" id="cd16483">
    <property type="entry name" value="RING-H2_UBR3"/>
    <property type="match status" value="1"/>
</dbReference>
<comment type="catalytic activity">
    <reaction evidence="28">
        <text>L-threonyl-[protein] + ATP = O-phospho-L-threonyl-[protein] + ADP + H(+)</text>
        <dbReference type="Rhea" id="RHEA:46608"/>
        <dbReference type="Rhea" id="RHEA-COMP:11060"/>
        <dbReference type="Rhea" id="RHEA-COMP:11605"/>
        <dbReference type="ChEBI" id="CHEBI:15378"/>
        <dbReference type="ChEBI" id="CHEBI:30013"/>
        <dbReference type="ChEBI" id="CHEBI:30616"/>
        <dbReference type="ChEBI" id="CHEBI:61977"/>
        <dbReference type="ChEBI" id="CHEBI:456216"/>
        <dbReference type="EC" id="2.7.11.1"/>
    </reaction>
</comment>
<dbReference type="GO" id="GO:0005737">
    <property type="term" value="C:cytoplasm"/>
    <property type="evidence" value="ECO:0007669"/>
    <property type="project" value="UniProtKB-ARBA"/>
</dbReference>
<dbReference type="EMBL" id="SWJQ01000001">
    <property type="protein sequence ID" value="TRZ26996.1"/>
    <property type="molecule type" value="Genomic_DNA"/>
</dbReference>
<dbReference type="GO" id="GO:0032426">
    <property type="term" value="C:stereocilium tip"/>
    <property type="evidence" value="ECO:0007669"/>
    <property type="project" value="TreeGrafter"/>
</dbReference>
<dbReference type="Gene3D" id="1.20.5.190">
    <property type="match status" value="2"/>
</dbReference>
<comment type="similarity">
    <text evidence="5">In the C-terminal section; belongs to the TRAFAC class myosin-kinesin ATPase superfamily. Myosin family.</text>
</comment>
<keyword evidence="24" id="KW-0206">Cytoskeleton</keyword>
<dbReference type="PANTHER" id="PTHR46256">
    <property type="entry name" value="AGAP011099-PA"/>
    <property type="match status" value="1"/>
</dbReference>
<dbReference type="PANTHER" id="PTHR46256:SF1">
    <property type="entry name" value="MYOSIN-IIIB"/>
    <property type="match status" value="1"/>
</dbReference>
<evidence type="ECO:0000256" key="6">
    <source>
        <dbReference type="ARBA" id="ARBA00012483"/>
    </source>
</evidence>
<evidence type="ECO:0000256" key="5">
    <source>
        <dbReference type="ARBA" id="ARBA00006998"/>
    </source>
</evidence>
<keyword evidence="22 34" id="KW-0505">Motor protein</keyword>
<evidence type="ECO:0000256" key="15">
    <source>
        <dbReference type="ARBA" id="ARBA00022741"/>
    </source>
</evidence>
<keyword evidence="14" id="KW-1009">Hearing</keyword>
<evidence type="ECO:0000256" key="22">
    <source>
        <dbReference type="ARBA" id="ARBA00023175"/>
    </source>
</evidence>
<proteinExistence type="inferred from homology"/>
<keyword evidence="12" id="KW-0479">Metal-binding</keyword>
<dbReference type="GO" id="GO:0004674">
    <property type="term" value="F:protein serine/threonine kinase activity"/>
    <property type="evidence" value="ECO:0007669"/>
    <property type="project" value="UniProtKB-KW"/>
</dbReference>
<evidence type="ECO:0000256" key="12">
    <source>
        <dbReference type="ARBA" id="ARBA00022723"/>
    </source>
</evidence>
<name>A0A8K1H001_9PASS</name>